<proteinExistence type="predicted"/>
<dbReference type="EMBL" id="VIRS01000001">
    <property type="protein sequence ID" value="TQS47068.1"/>
    <property type="molecule type" value="Genomic_DNA"/>
</dbReference>
<dbReference type="InterPro" id="IPR050237">
    <property type="entry name" value="ATP-dep_AMP-bd_enzyme"/>
</dbReference>
<dbReference type="Gene3D" id="3.40.50.12780">
    <property type="entry name" value="N-terminal domain of ligase-like"/>
    <property type="match status" value="1"/>
</dbReference>
<dbReference type="GO" id="GO:0016878">
    <property type="term" value="F:acid-thiol ligase activity"/>
    <property type="evidence" value="ECO:0007669"/>
    <property type="project" value="UniProtKB-ARBA"/>
</dbReference>
<dbReference type="PANTHER" id="PTHR43767">
    <property type="entry name" value="LONG-CHAIN-FATTY-ACID--COA LIGASE"/>
    <property type="match status" value="1"/>
</dbReference>
<organism evidence="4 5">
    <name type="scientific">Cryptosporangium phraense</name>
    <dbReference type="NCBI Taxonomy" id="2593070"/>
    <lineage>
        <taxon>Bacteria</taxon>
        <taxon>Bacillati</taxon>
        <taxon>Actinomycetota</taxon>
        <taxon>Actinomycetes</taxon>
        <taxon>Cryptosporangiales</taxon>
        <taxon>Cryptosporangiaceae</taxon>
        <taxon>Cryptosporangium</taxon>
    </lineage>
</organism>
<comment type="caution">
    <text evidence="4">The sequence shown here is derived from an EMBL/GenBank/DDBJ whole genome shotgun (WGS) entry which is preliminary data.</text>
</comment>
<dbReference type="InterPro" id="IPR045851">
    <property type="entry name" value="AMP-bd_C_sf"/>
</dbReference>
<evidence type="ECO:0000313" key="5">
    <source>
        <dbReference type="Proteomes" id="UP000317982"/>
    </source>
</evidence>
<evidence type="ECO:0000256" key="1">
    <source>
        <dbReference type="SAM" id="MobiDB-lite"/>
    </source>
</evidence>
<dbReference type="PANTHER" id="PTHR43767:SF1">
    <property type="entry name" value="NONRIBOSOMAL PEPTIDE SYNTHASE PES1 (EUROFUNG)-RELATED"/>
    <property type="match status" value="1"/>
</dbReference>
<protein>
    <submittedName>
        <fullName evidence="4">Acyl-CoA synthetase</fullName>
    </submittedName>
</protein>
<evidence type="ECO:0000259" key="2">
    <source>
        <dbReference type="Pfam" id="PF00501"/>
    </source>
</evidence>
<dbReference type="InterPro" id="IPR042099">
    <property type="entry name" value="ANL_N_sf"/>
</dbReference>
<dbReference type="Pfam" id="PF13193">
    <property type="entry name" value="AMP-binding_C"/>
    <property type="match status" value="1"/>
</dbReference>
<dbReference type="Gene3D" id="3.30.300.30">
    <property type="match status" value="1"/>
</dbReference>
<evidence type="ECO:0000259" key="3">
    <source>
        <dbReference type="Pfam" id="PF13193"/>
    </source>
</evidence>
<feature type="region of interest" description="Disordered" evidence="1">
    <location>
        <begin position="531"/>
        <end position="551"/>
    </location>
</feature>
<sequence length="551" mass="59495">MVLTVADLVEHAVDLVPDRVALVFGGRRLTYAQFDARANQLAHHLARHGVGPGDHVALYASNTLEAAETMFAVTKLRAVVINVNFRSTENELRYVLRDSDAVALVYQRGLAGNVAAVRADCPDLKHVVEFQGAPPGISAPGTVDGAADYEEALAAESPDRDFPERDPHDLFIIYTGGTTGRPKGVMWHHEDIWRVLGGGVDFMTGEPIQDEWEQARSGVGGAVVRLVSAPLIHGAAQWTLYGALFTGGTVVLMPKFDAHEVWRAITDEGVNVIAIVGDAMARPLLEAYREGPPDGGKPYDPSSLLAVSSTAALMSPSVKHEYLDTFPNVFLTEAVGSSETGFSGIGAISKDNIEPRGPRVNSSRETIVIDEYNQKIEPGSGQVGRLARGGYLPQGYYKDPEKTAALFAEVDGKRYTVPGDFAIPEADGTFLLLGRGNTCINTGGEKVFPEEVEGALKAHPDVYDALVVGIPDERLGWKVGAIVQWRENARPDAATLDSAGRVELAGYKMPRAYWWVDQMPRLATGKADYTGARRHTEDHPPSQELPVTAGH</sequence>
<dbReference type="NCBIfam" id="NF005863">
    <property type="entry name" value="PRK07798.1"/>
    <property type="match status" value="1"/>
</dbReference>
<dbReference type="SUPFAM" id="SSF56801">
    <property type="entry name" value="Acetyl-CoA synthetase-like"/>
    <property type="match status" value="1"/>
</dbReference>
<reference evidence="4 5" key="1">
    <citation type="submission" date="2019-07" db="EMBL/GenBank/DDBJ databases">
        <title>Cryptosporangium phraense sp. nov., isolated from plant litter.</title>
        <authorList>
            <person name="Suriyachadkun C."/>
        </authorList>
    </citation>
    <scope>NUCLEOTIDE SEQUENCE [LARGE SCALE GENOMIC DNA]</scope>
    <source>
        <strain evidence="4 5">A-T 5661</strain>
    </source>
</reference>
<dbReference type="Proteomes" id="UP000317982">
    <property type="component" value="Unassembled WGS sequence"/>
</dbReference>
<dbReference type="InterPro" id="IPR025110">
    <property type="entry name" value="AMP-bd_C"/>
</dbReference>
<dbReference type="PROSITE" id="PS00455">
    <property type="entry name" value="AMP_BINDING"/>
    <property type="match status" value="1"/>
</dbReference>
<dbReference type="InterPro" id="IPR020845">
    <property type="entry name" value="AMP-binding_CS"/>
</dbReference>
<dbReference type="InterPro" id="IPR000873">
    <property type="entry name" value="AMP-dep_synth/lig_dom"/>
</dbReference>
<feature type="domain" description="AMP-binding enzyme C-terminal" evidence="3">
    <location>
        <begin position="451"/>
        <end position="526"/>
    </location>
</feature>
<dbReference type="AlphaFoldDB" id="A0A545B0I1"/>
<evidence type="ECO:0000313" key="4">
    <source>
        <dbReference type="EMBL" id="TQS47068.1"/>
    </source>
</evidence>
<dbReference type="OrthoDB" id="3443462at2"/>
<keyword evidence="5" id="KW-1185">Reference proteome</keyword>
<dbReference type="InParanoid" id="A0A545B0I1"/>
<dbReference type="RefSeq" id="WP_142702691.1">
    <property type="nucleotide sequence ID" value="NZ_VIRS01000001.1"/>
</dbReference>
<name>A0A545B0I1_9ACTN</name>
<feature type="domain" description="AMP-dependent synthetase/ligase" evidence="2">
    <location>
        <begin position="10"/>
        <end position="397"/>
    </location>
</feature>
<accession>A0A545B0I1</accession>
<gene>
    <name evidence="4" type="ORF">FL583_02060</name>
</gene>
<dbReference type="Pfam" id="PF00501">
    <property type="entry name" value="AMP-binding"/>
    <property type="match status" value="1"/>
</dbReference>